<gene>
    <name evidence="3" type="ORF">DR950_29055</name>
</gene>
<name>A0A372ZZH3_9ACTN</name>
<feature type="domain" description="THIF-type NAD/FAD binding fold" evidence="2">
    <location>
        <begin position="220"/>
        <end position="286"/>
    </location>
</feature>
<dbReference type="AlphaFoldDB" id="A0A372ZZH3"/>
<evidence type="ECO:0000259" key="2">
    <source>
        <dbReference type="Pfam" id="PF00899"/>
    </source>
</evidence>
<keyword evidence="4" id="KW-1185">Reference proteome</keyword>
<dbReference type="InterPro" id="IPR000594">
    <property type="entry name" value="ThiF_NAD_FAD-bd"/>
</dbReference>
<evidence type="ECO:0000313" key="4">
    <source>
        <dbReference type="Proteomes" id="UP000263377"/>
    </source>
</evidence>
<keyword evidence="3" id="KW-0808">Transferase</keyword>
<feature type="region of interest" description="Disordered" evidence="1">
    <location>
        <begin position="284"/>
        <end position="303"/>
    </location>
</feature>
<dbReference type="GO" id="GO:0016779">
    <property type="term" value="F:nucleotidyltransferase activity"/>
    <property type="evidence" value="ECO:0007669"/>
    <property type="project" value="UniProtKB-KW"/>
</dbReference>
<dbReference type="EMBL" id="QVIG01000001">
    <property type="protein sequence ID" value="RGD61276.1"/>
    <property type="molecule type" value="Genomic_DNA"/>
</dbReference>
<dbReference type="InterPro" id="IPR035985">
    <property type="entry name" value="Ubiquitin-activating_enz"/>
</dbReference>
<dbReference type="Gene3D" id="3.40.50.720">
    <property type="entry name" value="NAD(P)-binding Rossmann-like Domain"/>
    <property type="match status" value="1"/>
</dbReference>
<dbReference type="GO" id="GO:0008641">
    <property type="term" value="F:ubiquitin-like modifier activating enzyme activity"/>
    <property type="evidence" value="ECO:0007669"/>
    <property type="project" value="InterPro"/>
</dbReference>
<reference evidence="3 4" key="1">
    <citation type="submission" date="2018-08" db="EMBL/GenBank/DDBJ databases">
        <title>Diversity &amp; Physiological Properties of Lignin-Decomposing Actinobacteria from Soil.</title>
        <authorList>
            <person name="Roh S.G."/>
            <person name="Kim S.B."/>
        </authorList>
    </citation>
    <scope>NUCLEOTIDE SEQUENCE [LARGE SCALE GENOMIC DNA]</scope>
    <source>
        <strain evidence="3 4">MMS17-GH009</strain>
    </source>
</reference>
<accession>A0A372ZZH3</accession>
<evidence type="ECO:0000313" key="3">
    <source>
        <dbReference type="EMBL" id="RGD61276.1"/>
    </source>
</evidence>
<sequence>MGVPLGCHGTRRYPVPRTEVRCHGRNLSWSDRERKVDGGCPESDLGKDGQLSTGRANGWGDHKHRPVDNSAHDIGVMGQAAVSRPETIGRKIVVRLALKPALSRSWRDSETLQFGTVTRFAGVLGNADKTLCDFLALLDGTRDRPELLNEGERIGLGREPADTLLTGLEETGLLDDAEAGRRALARFPAQQRDLLEPDLASLSLVHSGPGAAPAVLGRRANARIEVRGAGRVGAAVAAVLAAGGTGTVTVADTGRVKPGDCSPAGLPPGDVGRLRSTAAREAVQRAAGRPPAPVPRRRPGDPPPDFVVLAPRDGSAAFAGGTYEARLLLRAGVPHLYVGVVEEFGVIGPLVIPGMSACGHCLVLRREDEDAAWPRVLAQLADGGPGRARTPACDTALATAVAGLAALHVQVFLDGGRPPSVDGWCEVSAGDGMPRRLRLRGHPDCGCLWQPLPPG</sequence>
<dbReference type="Pfam" id="PF00899">
    <property type="entry name" value="ThiF"/>
    <property type="match status" value="1"/>
</dbReference>
<dbReference type="SUPFAM" id="SSF69572">
    <property type="entry name" value="Activating enzymes of the ubiquitin-like proteins"/>
    <property type="match status" value="1"/>
</dbReference>
<feature type="region of interest" description="Disordered" evidence="1">
    <location>
        <begin position="31"/>
        <end position="67"/>
    </location>
</feature>
<organism evidence="3 4">
    <name type="scientific">Kitasatospora xanthocidica</name>
    <dbReference type="NCBI Taxonomy" id="83382"/>
    <lineage>
        <taxon>Bacteria</taxon>
        <taxon>Bacillati</taxon>
        <taxon>Actinomycetota</taxon>
        <taxon>Actinomycetes</taxon>
        <taxon>Kitasatosporales</taxon>
        <taxon>Streptomycetaceae</taxon>
        <taxon>Kitasatospora</taxon>
    </lineage>
</organism>
<dbReference type="Proteomes" id="UP000263377">
    <property type="component" value="Unassembled WGS sequence"/>
</dbReference>
<protein>
    <submittedName>
        <fullName evidence="3">ThiF family adenylyltransferase</fullName>
    </submittedName>
</protein>
<evidence type="ECO:0000256" key="1">
    <source>
        <dbReference type="SAM" id="MobiDB-lite"/>
    </source>
</evidence>
<proteinExistence type="predicted"/>
<comment type="caution">
    <text evidence="3">The sequence shown here is derived from an EMBL/GenBank/DDBJ whole genome shotgun (WGS) entry which is preliminary data.</text>
</comment>
<keyword evidence="3" id="KW-0548">Nucleotidyltransferase</keyword>